<organism evidence="2 3">
    <name type="scientific">Miniimonas arenae</name>
    <dbReference type="NCBI Taxonomy" id="676201"/>
    <lineage>
        <taxon>Bacteria</taxon>
        <taxon>Bacillati</taxon>
        <taxon>Actinomycetota</taxon>
        <taxon>Actinomycetes</taxon>
        <taxon>Micrococcales</taxon>
        <taxon>Beutenbergiaceae</taxon>
        <taxon>Miniimonas</taxon>
    </lineage>
</organism>
<name>A0A5C5B819_9MICO</name>
<evidence type="ECO:0000313" key="3">
    <source>
        <dbReference type="Proteomes" id="UP000313849"/>
    </source>
</evidence>
<accession>A0A5C5B819</accession>
<dbReference type="SUPFAM" id="SSF51735">
    <property type="entry name" value="NAD(P)-binding Rossmann-fold domains"/>
    <property type="match status" value="1"/>
</dbReference>
<reference evidence="2 3" key="1">
    <citation type="submission" date="2019-06" db="EMBL/GenBank/DDBJ databases">
        <title>Draft genome sequence of Miniimonas arenae KCTC 19750T isolated from sea sand.</title>
        <authorList>
            <person name="Park S.-J."/>
        </authorList>
    </citation>
    <scope>NUCLEOTIDE SEQUENCE [LARGE SCALE GENOMIC DNA]</scope>
    <source>
        <strain evidence="2 3">KCTC 19750</strain>
    </source>
</reference>
<comment type="caution">
    <text evidence="2">The sequence shown here is derived from an EMBL/GenBank/DDBJ whole genome shotgun (WGS) entry which is preliminary data.</text>
</comment>
<dbReference type="Proteomes" id="UP000313849">
    <property type="component" value="Unassembled WGS sequence"/>
</dbReference>
<protein>
    <submittedName>
        <fullName evidence="2">SDR family NAD(P)-dependent oxidoreductase</fullName>
    </submittedName>
</protein>
<gene>
    <name evidence="2" type="ORF">FH969_14565</name>
</gene>
<dbReference type="PRINTS" id="PR00081">
    <property type="entry name" value="GDHRDH"/>
</dbReference>
<dbReference type="PANTHER" id="PTHR43157">
    <property type="entry name" value="PHOSPHATIDYLINOSITOL-GLYCAN BIOSYNTHESIS CLASS F PROTEIN-RELATED"/>
    <property type="match status" value="1"/>
</dbReference>
<keyword evidence="3" id="KW-1185">Reference proteome</keyword>
<evidence type="ECO:0000313" key="2">
    <source>
        <dbReference type="EMBL" id="TNU72841.1"/>
    </source>
</evidence>
<dbReference type="PANTHER" id="PTHR43157:SF31">
    <property type="entry name" value="PHOSPHATIDYLINOSITOL-GLYCAN BIOSYNTHESIS CLASS F PROTEIN"/>
    <property type="match status" value="1"/>
</dbReference>
<evidence type="ECO:0000256" key="1">
    <source>
        <dbReference type="ARBA" id="ARBA00023002"/>
    </source>
</evidence>
<dbReference type="InterPro" id="IPR002347">
    <property type="entry name" value="SDR_fam"/>
</dbReference>
<dbReference type="OrthoDB" id="4577644at2"/>
<sequence length="279" mass="30268">MPKTIVITGASSGIGAAAARQLTKAGHDVVLVGRDPRTTAELASELDTRHFVADFADLVQVRTLAEELRDAVGHIDVLANNAGGVFGDPTPTVDGFETTFQVNHLAPFLLTTQLMDVLIASRASVIQTSSVGARFFGHLDLDDVQHERDFNPQVAYGTAKLANILFTRELHRRYRDQGIAAAAFHPGVVATSFATESASSMRCLYASPLARFILASPEKGASQLVWLAEGTPPEDWTPGVYYEKKRPARKVNPQVRDAELARRLWDLSAEMLGTEKGAE</sequence>
<dbReference type="Pfam" id="PF00106">
    <property type="entry name" value="adh_short"/>
    <property type="match status" value="1"/>
</dbReference>
<dbReference type="Gene3D" id="3.40.50.720">
    <property type="entry name" value="NAD(P)-binding Rossmann-like Domain"/>
    <property type="match status" value="1"/>
</dbReference>
<dbReference type="InterPro" id="IPR036291">
    <property type="entry name" value="NAD(P)-bd_dom_sf"/>
</dbReference>
<proteinExistence type="predicted"/>
<dbReference type="GO" id="GO:0016491">
    <property type="term" value="F:oxidoreductase activity"/>
    <property type="evidence" value="ECO:0007669"/>
    <property type="project" value="UniProtKB-KW"/>
</dbReference>
<dbReference type="AlphaFoldDB" id="A0A5C5B819"/>
<keyword evidence="1" id="KW-0560">Oxidoreductase</keyword>
<dbReference type="EMBL" id="VENP01000098">
    <property type="protein sequence ID" value="TNU72841.1"/>
    <property type="molecule type" value="Genomic_DNA"/>
</dbReference>
<dbReference type="RefSeq" id="WP_139987909.1">
    <property type="nucleotide sequence ID" value="NZ_VENP01000098.1"/>
</dbReference>